<keyword evidence="5" id="KW-1015">Disulfide bond</keyword>
<dbReference type="InterPro" id="IPR010357">
    <property type="entry name" value="TXNDC17_dom"/>
</dbReference>
<dbReference type="HOGENOM" id="CLU_120161_0_0_1"/>
<dbReference type="VEuPathDB" id="VectorBase:ADAC001246"/>
<dbReference type="VEuPathDB" id="VectorBase:ADAR2_002975"/>
<dbReference type="CDD" id="cd02952">
    <property type="entry name" value="TRP14_like"/>
    <property type="match status" value="1"/>
</dbReference>
<evidence type="ECO:0000256" key="4">
    <source>
        <dbReference type="ARBA" id="ARBA00022490"/>
    </source>
</evidence>
<reference evidence="8" key="3">
    <citation type="journal article" date="2013" name="Nucleic Acids Res.">
        <title>The genome of Anopheles darlingi, the main neotropical malaria vector.</title>
        <authorList>
            <person name="Marinotti O."/>
            <person name="Cerqueira G.C."/>
            <person name="de Almeida L.G."/>
            <person name="Ferro M.I."/>
            <person name="Loreto E.L."/>
            <person name="Zaha A."/>
            <person name="Teixeira S.M."/>
            <person name="Wespiser A.R."/>
            <person name="Almeida E Silva A."/>
            <person name="Schlindwein A.D."/>
            <person name="Pacheco A.C."/>
            <person name="Silva A.L."/>
            <person name="Graveley B.R."/>
            <person name="Walenz B.P."/>
            <person name="Lima Bde A."/>
            <person name="Ribeiro C.A."/>
            <person name="Nunes-Silva C.G."/>
            <person name="de Carvalho C.R."/>
            <person name="Soares C.M."/>
            <person name="de Menezes C.B."/>
            <person name="Matiolli C."/>
            <person name="Caffrey D."/>
            <person name="Araujo D.A."/>
            <person name="de Oliveira D.M."/>
            <person name="Golenbock D."/>
            <person name="Grisard E.C."/>
            <person name="Fantinatti-Garboggini F."/>
            <person name="de Carvalho F.M."/>
            <person name="Barcellos F.G."/>
            <person name="Prosdocimi F."/>
            <person name="May G."/>
            <person name="Azevedo Junior G.M."/>
            <person name="Guimaraes G.M."/>
            <person name="Goldman G.H."/>
            <person name="Padilha I.Q."/>
            <person name="Batista Jda S."/>
            <person name="Ferro J.A."/>
            <person name="Ribeiro J.M."/>
            <person name="Fietto J.L."/>
            <person name="Dabbas K.M."/>
            <person name="Cerdeira L."/>
            <person name="Agnez-Lima L.F."/>
            <person name="Brocchi M."/>
            <person name="de Carvalho M.O."/>
            <person name="Teixeira Mde M."/>
            <person name="Diniz Maia Mde M."/>
            <person name="Goldman M.H."/>
            <person name="Cruz Schneider M.P."/>
            <person name="Felipe M.S."/>
            <person name="Hungria M."/>
            <person name="Nicolas M.F."/>
            <person name="Pereira M."/>
            <person name="Montes M.A."/>
            <person name="Cantao M.E."/>
            <person name="Vincentz M."/>
            <person name="Rafael M.S."/>
            <person name="Silverman N."/>
            <person name="Stoco P.H."/>
            <person name="Souza R.C."/>
            <person name="Vicentini R."/>
            <person name="Gazzinelli R.T."/>
            <person name="Neves Rde O."/>
            <person name="Silva R."/>
            <person name="Astolfi-Filho S."/>
            <person name="Maciel T.E."/>
            <person name="Urmenyi T.P."/>
            <person name="Tadei W.P."/>
            <person name="Camargo E.P."/>
            <person name="de Vasconcelos A.T."/>
        </authorList>
    </citation>
    <scope>NUCLEOTIDE SEQUENCE</scope>
</reference>
<dbReference type="Gene3D" id="3.40.30.10">
    <property type="entry name" value="Glutaredoxin"/>
    <property type="match status" value="1"/>
</dbReference>
<sequence>MIKHRDSRSTEIVIMVQKHHVAGYEAFVAFMKDFKGNGGSINILFTGAKLENGQSWCGDCVEAAPFIESAVEKDAPSDSHFIYVDVGDRPTWKDMNNSFRKDVNTHLSVIPTLIRWKNPQRLEGEQCAKADLLQLFFSEED</sequence>
<feature type="domain" description="Thioredoxin" evidence="7">
    <location>
        <begin position="21"/>
        <end position="139"/>
    </location>
</feature>
<dbReference type="PANTHER" id="PTHR12452:SF6">
    <property type="entry name" value="THIOREDOXIN DOMAIN-CONTAINING PROTEIN 17"/>
    <property type="match status" value="1"/>
</dbReference>
<dbReference type="InParanoid" id="W5JVF5"/>
<dbReference type="GO" id="GO:0005829">
    <property type="term" value="C:cytosol"/>
    <property type="evidence" value="ECO:0007669"/>
    <property type="project" value="TreeGrafter"/>
</dbReference>
<dbReference type="STRING" id="43151.W5JVF5"/>
<dbReference type="PANTHER" id="PTHR12452">
    <property type="entry name" value="42-9-9 PROTEIN-RELATED"/>
    <property type="match status" value="1"/>
</dbReference>
<evidence type="ECO:0000256" key="3">
    <source>
        <dbReference type="ARBA" id="ARBA00016949"/>
    </source>
</evidence>
<protein>
    <recommendedName>
        <fullName evidence="3">Thioredoxin domain-containing protein 17</fullName>
    </recommendedName>
</protein>
<reference evidence="8" key="1">
    <citation type="journal article" date="2010" name="BMC Genomics">
        <title>Combination of measures distinguishes pre-miRNAs from other stem-loops in the genome of the newly sequenced Anopheles darlingi.</title>
        <authorList>
            <person name="Mendes N.D."/>
            <person name="Freitas A.T."/>
            <person name="Vasconcelos A.T."/>
            <person name="Sagot M.F."/>
        </authorList>
    </citation>
    <scope>NUCLEOTIDE SEQUENCE</scope>
</reference>
<keyword evidence="6" id="KW-0676">Redox-active center</keyword>
<dbReference type="FunFam" id="3.40.30.10:FF:000124">
    <property type="entry name" value="Thioredoxin domain-containing 17"/>
    <property type="match status" value="1"/>
</dbReference>
<dbReference type="SUPFAM" id="SSF52833">
    <property type="entry name" value="Thioredoxin-like"/>
    <property type="match status" value="1"/>
</dbReference>
<dbReference type="EMBL" id="ADMH02000324">
    <property type="protein sequence ID" value="ETN66960.1"/>
    <property type="molecule type" value="Genomic_DNA"/>
</dbReference>
<dbReference type="eggNOG" id="KOG3425">
    <property type="taxonomic scope" value="Eukaryota"/>
</dbReference>
<evidence type="ECO:0000313" key="8">
    <source>
        <dbReference type="EMBL" id="ETN66960.1"/>
    </source>
</evidence>
<dbReference type="InterPro" id="IPR036249">
    <property type="entry name" value="Thioredoxin-like_sf"/>
</dbReference>
<keyword evidence="4" id="KW-0963">Cytoplasm</keyword>
<evidence type="ECO:0000256" key="2">
    <source>
        <dbReference type="ARBA" id="ARBA00008987"/>
    </source>
</evidence>
<accession>W5JVF5</accession>
<dbReference type="InterPro" id="IPR045108">
    <property type="entry name" value="TXNDC17-like"/>
</dbReference>
<evidence type="ECO:0000256" key="1">
    <source>
        <dbReference type="ARBA" id="ARBA00004496"/>
    </source>
</evidence>
<organism evidence="8">
    <name type="scientific">Anopheles darlingi</name>
    <name type="common">Mosquito</name>
    <dbReference type="NCBI Taxonomy" id="43151"/>
    <lineage>
        <taxon>Eukaryota</taxon>
        <taxon>Metazoa</taxon>
        <taxon>Ecdysozoa</taxon>
        <taxon>Arthropoda</taxon>
        <taxon>Hexapoda</taxon>
        <taxon>Insecta</taxon>
        <taxon>Pterygota</taxon>
        <taxon>Neoptera</taxon>
        <taxon>Endopterygota</taxon>
        <taxon>Diptera</taxon>
        <taxon>Nematocera</taxon>
        <taxon>Culicoidea</taxon>
        <taxon>Culicidae</taxon>
        <taxon>Anophelinae</taxon>
        <taxon>Anopheles</taxon>
    </lineage>
</organism>
<dbReference type="OMA" id="EQCAKAD"/>
<comment type="similarity">
    <text evidence="2">Belongs to the thioredoxin family.</text>
</comment>
<evidence type="ECO:0000256" key="5">
    <source>
        <dbReference type="ARBA" id="ARBA00023157"/>
    </source>
</evidence>
<name>W5JVF5_ANODA</name>
<comment type="subcellular location">
    <subcellularLocation>
        <location evidence="1">Cytoplasm</location>
    </subcellularLocation>
</comment>
<dbReference type="GO" id="GO:0047134">
    <property type="term" value="F:protein-disulfide reductase [NAD(P)H] activity"/>
    <property type="evidence" value="ECO:0007669"/>
    <property type="project" value="InterPro"/>
</dbReference>
<reference evidence="8" key="2">
    <citation type="submission" date="2010-05" db="EMBL/GenBank/DDBJ databases">
        <authorList>
            <person name="Almeida L.G."/>
            <person name="Nicolas M.F."/>
            <person name="Souza R.C."/>
            <person name="Vasconcelos A.T.R."/>
        </authorList>
    </citation>
    <scope>NUCLEOTIDE SEQUENCE</scope>
</reference>
<gene>
    <name evidence="8" type="ORF">AND_001246</name>
</gene>
<dbReference type="Pfam" id="PF06110">
    <property type="entry name" value="TXD17-like_Trx"/>
    <property type="match status" value="1"/>
</dbReference>
<evidence type="ECO:0000259" key="7">
    <source>
        <dbReference type="Pfam" id="PF06110"/>
    </source>
</evidence>
<dbReference type="AlphaFoldDB" id="W5JVF5"/>
<evidence type="ECO:0000256" key="6">
    <source>
        <dbReference type="ARBA" id="ARBA00023284"/>
    </source>
</evidence>
<proteinExistence type="inferred from homology"/>
<comment type="caution">
    <text evidence="8">The sequence shown here is derived from an EMBL/GenBank/DDBJ whole genome shotgun (WGS) entry which is preliminary data.</text>
</comment>